<keyword evidence="5 9" id="KW-0547">Nucleotide-binding</keyword>
<accession>A0A6A3A4L3</accession>
<dbReference type="GO" id="GO:0004674">
    <property type="term" value="F:protein serine/threonine kinase activity"/>
    <property type="evidence" value="ECO:0007669"/>
    <property type="project" value="UniProtKB-KW"/>
</dbReference>
<dbReference type="AlphaFoldDB" id="A0A6A3A4L3"/>
<feature type="region of interest" description="Disordered" evidence="10">
    <location>
        <begin position="376"/>
        <end position="409"/>
    </location>
</feature>
<feature type="domain" description="Protein kinase" evidence="11">
    <location>
        <begin position="10"/>
        <end position="268"/>
    </location>
</feature>
<gene>
    <name evidence="12" type="ORF">F3Y22_tig00110584pilonHSYRG00028</name>
</gene>
<evidence type="ECO:0000256" key="1">
    <source>
        <dbReference type="ARBA" id="ARBA00005354"/>
    </source>
</evidence>
<feature type="binding site" evidence="9">
    <location>
        <position position="39"/>
    </location>
    <ligand>
        <name>ATP</name>
        <dbReference type="ChEBI" id="CHEBI:30616"/>
    </ligand>
</feature>
<feature type="compositionally biased region" description="Polar residues" evidence="10">
    <location>
        <begin position="321"/>
        <end position="334"/>
    </location>
</feature>
<dbReference type="Proteomes" id="UP000436088">
    <property type="component" value="Unassembled WGS sequence"/>
</dbReference>
<evidence type="ECO:0000313" key="12">
    <source>
        <dbReference type="EMBL" id="KAE8699148.1"/>
    </source>
</evidence>
<dbReference type="SMART" id="SM00220">
    <property type="entry name" value="S_TKc"/>
    <property type="match status" value="1"/>
</dbReference>
<evidence type="ECO:0000256" key="10">
    <source>
        <dbReference type="SAM" id="MobiDB-lite"/>
    </source>
</evidence>
<dbReference type="PROSITE" id="PS00107">
    <property type="entry name" value="PROTEIN_KINASE_ATP"/>
    <property type="match status" value="1"/>
</dbReference>
<dbReference type="InterPro" id="IPR008271">
    <property type="entry name" value="Ser/Thr_kinase_AS"/>
</dbReference>
<dbReference type="PROSITE" id="PS50011">
    <property type="entry name" value="PROTEIN_KINASE_DOM"/>
    <property type="match status" value="1"/>
</dbReference>
<evidence type="ECO:0000256" key="5">
    <source>
        <dbReference type="ARBA" id="ARBA00022741"/>
    </source>
</evidence>
<evidence type="ECO:0000256" key="3">
    <source>
        <dbReference type="ARBA" id="ARBA00022527"/>
    </source>
</evidence>
<comment type="similarity">
    <text evidence="2">Belongs to the protein kinase superfamily. CAMK Ser/Thr protein kinase family. SNF1 subfamily.</text>
</comment>
<dbReference type="PROSITE" id="PS00108">
    <property type="entry name" value="PROTEIN_KINASE_ST"/>
    <property type="match status" value="1"/>
</dbReference>
<evidence type="ECO:0000256" key="8">
    <source>
        <dbReference type="ARBA" id="ARBA00058225"/>
    </source>
</evidence>
<comment type="caution">
    <text evidence="12">The sequence shown here is derived from an EMBL/GenBank/DDBJ whole genome shotgun (WGS) entry which is preliminary data.</text>
</comment>
<feature type="region of interest" description="Disordered" evidence="10">
    <location>
        <begin position="314"/>
        <end position="343"/>
    </location>
</feature>
<dbReference type="InterPro" id="IPR050205">
    <property type="entry name" value="CDPK_Ser/Thr_kinases"/>
</dbReference>
<evidence type="ECO:0000256" key="7">
    <source>
        <dbReference type="ARBA" id="ARBA00022840"/>
    </source>
</evidence>
<keyword evidence="13" id="KW-1185">Reference proteome</keyword>
<evidence type="ECO:0000256" key="2">
    <source>
        <dbReference type="ARBA" id="ARBA00006234"/>
    </source>
</evidence>
<dbReference type="Gene3D" id="3.30.200.20">
    <property type="entry name" value="Phosphorylase Kinase, domain 1"/>
    <property type="match status" value="1"/>
</dbReference>
<evidence type="ECO:0000313" key="13">
    <source>
        <dbReference type="Proteomes" id="UP000436088"/>
    </source>
</evidence>
<sequence>MLSQALENKYQPCEEIGRGRFGVISRVFSAVTESHFACKTIEKRLLSDQTDRECLENEPKIMSLLSPHPNIVQIHDMFESEHTLQLILDLCQPVTLYDQILQHDLSEPKAASYMQQLMSGLAHCHRFGIVHRDIKPDNIFFDFRGNLKIGDFGSAAWLAGDLGTADRLVGTPYYVAPEVVMGRPYNEKVDVWSAGVVLYVILAGVPPFFGENAQDIFEAVLRGNLRFPSRIFRSVSAEAKDLLRKMICRDVSRRFSAEQVLSHGESFCPIRASHESEVLPLGWDLSLRAPPHRGITPSSIWLLEAGQKDHNFPILSESEKSGGTSVKENSSPNFGDSGKPKSAVQIDLGKQNKETSIEGGNRRFFVRSTNNELNSLPTPKVTRFDFDTPMCQKDESSPEAGVRKNKSPRYHLSAQDVTSYLVSKDTARESTQVLHDPSAGSARQALLSRLAVNNENSKLECSGLGAIPSVLSQRHIDVIIEEDSEGKKWRFTGFYGDPDECHREAAWNPLRSLKIDQPLASGLLGKGETSLTATSEKCRTGVTIGLWWDMFPHFQVVNQTHALSDHSPY</sequence>
<evidence type="ECO:0000256" key="6">
    <source>
        <dbReference type="ARBA" id="ARBA00022777"/>
    </source>
</evidence>
<dbReference type="Gene3D" id="1.10.510.10">
    <property type="entry name" value="Transferase(Phosphotransferase) domain 1"/>
    <property type="match status" value="1"/>
</dbReference>
<feature type="compositionally biased region" description="Basic and acidic residues" evidence="10">
    <location>
        <begin position="382"/>
        <end position="396"/>
    </location>
</feature>
<evidence type="ECO:0000256" key="4">
    <source>
        <dbReference type="ARBA" id="ARBA00022679"/>
    </source>
</evidence>
<comment type="similarity">
    <text evidence="1">Belongs to the protein kinase superfamily. CAMK Ser/Thr protein kinase family. CaMK subfamily.</text>
</comment>
<dbReference type="GO" id="GO:0005524">
    <property type="term" value="F:ATP binding"/>
    <property type="evidence" value="ECO:0007669"/>
    <property type="project" value="UniProtKB-UniRule"/>
</dbReference>
<evidence type="ECO:0000256" key="9">
    <source>
        <dbReference type="PROSITE-ProRule" id="PRU10141"/>
    </source>
</evidence>
<dbReference type="SUPFAM" id="SSF56112">
    <property type="entry name" value="Protein kinase-like (PK-like)"/>
    <property type="match status" value="1"/>
</dbReference>
<dbReference type="EMBL" id="VEPZ02001041">
    <property type="protein sequence ID" value="KAE8699148.1"/>
    <property type="molecule type" value="Genomic_DNA"/>
</dbReference>
<keyword evidence="3" id="KW-0723">Serine/threonine-protein kinase</keyword>
<dbReference type="InterPro" id="IPR011009">
    <property type="entry name" value="Kinase-like_dom_sf"/>
</dbReference>
<protein>
    <submittedName>
        <fullName evidence="12">Phosphoenolpyruvate carboxylase kinase 2</fullName>
    </submittedName>
</protein>
<keyword evidence="4" id="KW-0808">Transferase</keyword>
<organism evidence="12 13">
    <name type="scientific">Hibiscus syriacus</name>
    <name type="common">Rose of Sharon</name>
    <dbReference type="NCBI Taxonomy" id="106335"/>
    <lineage>
        <taxon>Eukaryota</taxon>
        <taxon>Viridiplantae</taxon>
        <taxon>Streptophyta</taxon>
        <taxon>Embryophyta</taxon>
        <taxon>Tracheophyta</taxon>
        <taxon>Spermatophyta</taxon>
        <taxon>Magnoliopsida</taxon>
        <taxon>eudicotyledons</taxon>
        <taxon>Gunneridae</taxon>
        <taxon>Pentapetalae</taxon>
        <taxon>rosids</taxon>
        <taxon>malvids</taxon>
        <taxon>Malvales</taxon>
        <taxon>Malvaceae</taxon>
        <taxon>Malvoideae</taxon>
        <taxon>Hibiscus</taxon>
    </lineage>
</organism>
<reference evidence="12" key="1">
    <citation type="submission" date="2019-09" db="EMBL/GenBank/DDBJ databases">
        <title>Draft genome information of white flower Hibiscus syriacus.</title>
        <authorList>
            <person name="Kim Y.-M."/>
        </authorList>
    </citation>
    <scope>NUCLEOTIDE SEQUENCE [LARGE SCALE GENOMIC DNA]</scope>
    <source>
        <strain evidence="12">YM2019G1</strain>
    </source>
</reference>
<dbReference type="FunFam" id="1.10.510.10:FF:000571">
    <property type="entry name" value="Maternal embryonic leucine zipper kinase"/>
    <property type="match status" value="1"/>
</dbReference>
<dbReference type="InterPro" id="IPR000719">
    <property type="entry name" value="Prot_kinase_dom"/>
</dbReference>
<name>A0A6A3A4L3_HIBSY</name>
<keyword evidence="6 12" id="KW-0418">Kinase</keyword>
<proteinExistence type="inferred from homology"/>
<dbReference type="Pfam" id="PF00069">
    <property type="entry name" value="Pkinase"/>
    <property type="match status" value="1"/>
</dbReference>
<keyword evidence="7 9" id="KW-0067">ATP-binding</keyword>
<dbReference type="PANTHER" id="PTHR24349">
    <property type="entry name" value="SERINE/THREONINE-PROTEIN KINASE"/>
    <property type="match status" value="1"/>
</dbReference>
<evidence type="ECO:0000259" key="11">
    <source>
        <dbReference type="PROSITE" id="PS50011"/>
    </source>
</evidence>
<dbReference type="InterPro" id="IPR017441">
    <property type="entry name" value="Protein_kinase_ATP_BS"/>
</dbReference>
<comment type="function">
    <text evidence="8">CIPK serine-threonine protein kinases interact with CBL proteins. Binding of a CBL protein to the regulatory NAF domain of CIPK protein lead to the activation of the kinase in a calcium-dependent manner.</text>
</comment>
<dbReference type="CDD" id="cd05117">
    <property type="entry name" value="STKc_CAMK"/>
    <property type="match status" value="1"/>
</dbReference>